<proteinExistence type="inferred from homology"/>
<dbReference type="Pfam" id="PF02618">
    <property type="entry name" value="YceG"/>
    <property type="match status" value="1"/>
</dbReference>
<comment type="similarity">
    <text evidence="7">Belongs to the transglycosylase MltG family.</text>
</comment>
<keyword evidence="2 7" id="KW-0812">Transmembrane</keyword>
<dbReference type="AlphaFoldDB" id="A0A1F5ZMB9"/>
<dbReference type="EMBL" id="MFJE01000050">
    <property type="protein sequence ID" value="OGG13513.1"/>
    <property type="molecule type" value="Genomic_DNA"/>
</dbReference>
<protein>
    <recommendedName>
        <fullName evidence="7">Endolytic murein transglycosylase</fullName>
        <ecNumber evidence="7">4.2.2.29</ecNumber>
    </recommendedName>
    <alternativeName>
        <fullName evidence="7">Peptidoglycan lytic transglycosylase</fullName>
    </alternativeName>
    <alternativeName>
        <fullName evidence="7">Peptidoglycan polymerization terminase</fullName>
    </alternativeName>
</protein>
<evidence type="ECO:0000256" key="6">
    <source>
        <dbReference type="ARBA" id="ARBA00023316"/>
    </source>
</evidence>
<evidence type="ECO:0000256" key="2">
    <source>
        <dbReference type="ARBA" id="ARBA00022692"/>
    </source>
</evidence>
<dbReference type="GO" id="GO:0009252">
    <property type="term" value="P:peptidoglycan biosynthetic process"/>
    <property type="evidence" value="ECO:0007669"/>
    <property type="project" value="UniProtKB-UniRule"/>
</dbReference>
<evidence type="ECO:0000256" key="4">
    <source>
        <dbReference type="ARBA" id="ARBA00023136"/>
    </source>
</evidence>
<feature type="transmembrane region" description="Helical" evidence="7">
    <location>
        <begin position="5"/>
        <end position="22"/>
    </location>
</feature>
<dbReference type="CDD" id="cd08010">
    <property type="entry name" value="MltG_like"/>
    <property type="match status" value="1"/>
</dbReference>
<dbReference type="InterPro" id="IPR003770">
    <property type="entry name" value="MLTG-like"/>
</dbReference>
<dbReference type="EC" id="4.2.2.29" evidence="7"/>
<dbReference type="PANTHER" id="PTHR30518">
    <property type="entry name" value="ENDOLYTIC MUREIN TRANSGLYCOSYLASE"/>
    <property type="match status" value="1"/>
</dbReference>
<dbReference type="GO" id="GO:0008932">
    <property type="term" value="F:lytic endotransglycosylase activity"/>
    <property type="evidence" value="ECO:0007669"/>
    <property type="project" value="UniProtKB-UniRule"/>
</dbReference>
<sequence>MKRVFILLILIIVFAVGFYLYYKEGTLPVDKQSQESKVFVIRPGENLNDIANNLADQKLIRNKIVFYLVVKRFGIERNIQAGDFRLSPAMNTPELAKSLTHGTLDVWMTIIEGMRKEEVAQVVAQSLNIPEIEFLKYAREGYLFPDTYLVPKNATAAAVIKIFEDNFNRRFDNELKEKARNKGFSIEQVMILASLVEREARLAEDRQKVASVLLKRLENNMKLDIDATVQYLLGYQPEEKSWWKKELTLADLKVDSPYNTYKNAGLPPGPIANPGLASIKAVVEADTDTPYLYYVSDISGRLHFAETLEEHNENIRKYLNK</sequence>
<keyword evidence="3 7" id="KW-1133">Transmembrane helix</keyword>
<evidence type="ECO:0000313" key="8">
    <source>
        <dbReference type="EMBL" id="OGG13513.1"/>
    </source>
</evidence>
<dbReference type="PANTHER" id="PTHR30518:SF2">
    <property type="entry name" value="ENDOLYTIC MUREIN TRANSGLYCOSYLASE"/>
    <property type="match status" value="1"/>
</dbReference>
<evidence type="ECO:0000256" key="3">
    <source>
        <dbReference type="ARBA" id="ARBA00022989"/>
    </source>
</evidence>
<reference evidence="8 9" key="1">
    <citation type="journal article" date="2016" name="Nat. Commun.">
        <title>Thousands of microbial genomes shed light on interconnected biogeochemical processes in an aquifer system.</title>
        <authorList>
            <person name="Anantharaman K."/>
            <person name="Brown C.T."/>
            <person name="Hug L.A."/>
            <person name="Sharon I."/>
            <person name="Castelle C.J."/>
            <person name="Probst A.J."/>
            <person name="Thomas B.C."/>
            <person name="Singh A."/>
            <person name="Wilkins M.J."/>
            <person name="Karaoz U."/>
            <person name="Brodie E.L."/>
            <person name="Williams K.H."/>
            <person name="Hubbard S.S."/>
            <person name="Banfield J.F."/>
        </authorList>
    </citation>
    <scope>NUCLEOTIDE SEQUENCE [LARGE SCALE GENOMIC DNA]</scope>
</reference>
<comment type="catalytic activity">
    <reaction evidence="7">
        <text>a peptidoglycan chain = a peptidoglycan chain with N-acetyl-1,6-anhydromuramyl-[peptide] at the reducing end + a peptidoglycan chain with N-acetylglucosamine at the non-reducing end.</text>
        <dbReference type="EC" id="4.2.2.29"/>
    </reaction>
</comment>
<dbReference type="Gene3D" id="3.30.160.60">
    <property type="entry name" value="Classic Zinc Finger"/>
    <property type="match status" value="1"/>
</dbReference>
<keyword evidence="4 7" id="KW-0472">Membrane</keyword>
<organism evidence="8 9">
    <name type="scientific">Candidatus Gottesmanbacteria bacterium RIFCSPHIGHO2_01_FULL_39_10</name>
    <dbReference type="NCBI Taxonomy" id="1798375"/>
    <lineage>
        <taxon>Bacteria</taxon>
        <taxon>Candidatus Gottesmaniibacteriota</taxon>
    </lineage>
</organism>
<comment type="subcellular location">
    <subcellularLocation>
        <location evidence="7">Cell membrane</location>
        <topology evidence="7">Single-pass membrane protein</topology>
    </subcellularLocation>
</comment>
<name>A0A1F5ZMB9_9BACT</name>
<comment type="caution">
    <text evidence="8">The sequence shown here is derived from an EMBL/GenBank/DDBJ whole genome shotgun (WGS) entry which is preliminary data.</text>
</comment>
<gene>
    <name evidence="7" type="primary">mltG</name>
    <name evidence="8" type="ORF">A2773_01390</name>
</gene>
<dbReference type="Proteomes" id="UP000177383">
    <property type="component" value="Unassembled WGS sequence"/>
</dbReference>
<evidence type="ECO:0000256" key="7">
    <source>
        <dbReference type="HAMAP-Rule" id="MF_02065"/>
    </source>
</evidence>
<evidence type="ECO:0000256" key="1">
    <source>
        <dbReference type="ARBA" id="ARBA00022475"/>
    </source>
</evidence>
<keyword evidence="1 7" id="KW-1003">Cell membrane</keyword>
<dbReference type="HAMAP" id="MF_02065">
    <property type="entry name" value="MltG"/>
    <property type="match status" value="1"/>
</dbReference>
<keyword evidence="5 7" id="KW-0456">Lyase</keyword>
<dbReference type="GO" id="GO:0005886">
    <property type="term" value="C:plasma membrane"/>
    <property type="evidence" value="ECO:0007669"/>
    <property type="project" value="UniProtKB-SubCell"/>
</dbReference>
<feature type="site" description="Important for catalytic activity" evidence="7">
    <location>
        <position position="199"/>
    </location>
</feature>
<comment type="function">
    <text evidence="7">Functions as a peptidoglycan terminase that cleaves nascent peptidoglycan strands endolytically to terminate their elongation.</text>
</comment>
<accession>A0A1F5ZMB9</accession>
<keyword evidence="6 7" id="KW-0961">Cell wall biogenesis/degradation</keyword>
<dbReference type="STRING" id="1798375.A2773_01390"/>
<dbReference type="GO" id="GO:0071555">
    <property type="term" value="P:cell wall organization"/>
    <property type="evidence" value="ECO:0007669"/>
    <property type="project" value="UniProtKB-KW"/>
</dbReference>
<dbReference type="NCBIfam" id="TIGR00247">
    <property type="entry name" value="endolytic transglycosylase MltG"/>
    <property type="match status" value="1"/>
</dbReference>
<evidence type="ECO:0000313" key="9">
    <source>
        <dbReference type="Proteomes" id="UP000177383"/>
    </source>
</evidence>
<evidence type="ECO:0000256" key="5">
    <source>
        <dbReference type="ARBA" id="ARBA00023239"/>
    </source>
</evidence>
<dbReference type="Gene3D" id="3.30.1490.480">
    <property type="entry name" value="Endolytic murein transglycosylase"/>
    <property type="match status" value="1"/>
</dbReference>